<name>A0A2A2KCB5_9BILA</name>
<feature type="region of interest" description="Disordered" evidence="1">
    <location>
        <begin position="209"/>
        <end position="241"/>
    </location>
</feature>
<accession>A0A2A2KCB5</accession>
<proteinExistence type="predicted"/>
<dbReference type="SUPFAM" id="SSF53756">
    <property type="entry name" value="UDP-Glycosyltransferase/glycogen phosphorylase"/>
    <property type="match status" value="1"/>
</dbReference>
<organism evidence="2 3">
    <name type="scientific">Diploscapter pachys</name>
    <dbReference type="NCBI Taxonomy" id="2018661"/>
    <lineage>
        <taxon>Eukaryota</taxon>
        <taxon>Metazoa</taxon>
        <taxon>Ecdysozoa</taxon>
        <taxon>Nematoda</taxon>
        <taxon>Chromadorea</taxon>
        <taxon>Rhabditida</taxon>
        <taxon>Rhabditina</taxon>
        <taxon>Rhabditomorpha</taxon>
        <taxon>Rhabditoidea</taxon>
        <taxon>Rhabditidae</taxon>
        <taxon>Diploscapter</taxon>
    </lineage>
</organism>
<evidence type="ECO:0000313" key="3">
    <source>
        <dbReference type="Proteomes" id="UP000218231"/>
    </source>
</evidence>
<evidence type="ECO:0000313" key="2">
    <source>
        <dbReference type="EMBL" id="PAV71624.1"/>
    </source>
</evidence>
<sequence length="358" mass="39525">MNLFASPIIDYPMRVIINGLAPCLRHQFEQLLDEPWDDVCPTPHSQRLLFVGNFEYGANLEAIEWALEEILPQVWMSNPAVRLAIAGHALPASWKLHWNDPRIEWGASGLAMNNGEHYLGSDDSGQLALLITQLLNQPWRMGQLSVAGRQFARQRHDWSVAAQQLENVHMRLTQLAPAGAGANGDAYKTVLDARAQVLAAGSGLGPVEARRHAEPQGRDVAHAQPAEQVGPRQQAEGHQRRGWVARQADNRHPLVMAEGQRLAWFDRQLPQRQLARFAQGQAKKICLAHRHTASGEDQVDAPQLGQGLTGARKIIGQDPGVDHLAAEALQPADQQAPVAVVDLPRPQWQTRLDQFIAG</sequence>
<keyword evidence="3" id="KW-1185">Reference proteome</keyword>
<dbReference type="Proteomes" id="UP000218231">
    <property type="component" value="Unassembled WGS sequence"/>
</dbReference>
<evidence type="ECO:0000256" key="1">
    <source>
        <dbReference type="SAM" id="MobiDB-lite"/>
    </source>
</evidence>
<protein>
    <submittedName>
        <fullName evidence="2">Uncharacterized protein</fullName>
    </submittedName>
</protein>
<comment type="caution">
    <text evidence="2">The sequence shown here is derived from an EMBL/GenBank/DDBJ whole genome shotgun (WGS) entry which is preliminary data.</text>
</comment>
<feature type="compositionally biased region" description="Basic and acidic residues" evidence="1">
    <location>
        <begin position="209"/>
        <end position="221"/>
    </location>
</feature>
<dbReference type="EMBL" id="LIAE01008967">
    <property type="protein sequence ID" value="PAV71624.1"/>
    <property type="molecule type" value="Genomic_DNA"/>
</dbReference>
<gene>
    <name evidence="2" type="ORF">WR25_08823</name>
</gene>
<dbReference type="AlphaFoldDB" id="A0A2A2KCB5"/>
<reference evidence="2 3" key="1">
    <citation type="journal article" date="2017" name="Curr. Biol.">
        <title>Genome architecture and evolution of a unichromosomal asexual nematode.</title>
        <authorList>
            <person name="Fradin H."/>
            <person name="Zegar C."/>
            <person name="Gutwein M."/>
            <person name="Lucas J."/>
            <person name="Kovtun M."/>
            <person name="Corcoran D."/>
            <person name="Baugh L.R."/>
            <person name="Kiontke K."/>
            <person name="Gunsalus K."/>
            <person name="Fitch D.H."/>
            <person name="Piano F."/>
        </authorList>
    </citation>
    <scope>NUCLEOTIDE SEQUENCE [LARGE SCALE GENOMIC DNA]</scope>
    <source>
        <strain evidence="2">PF1309</strain>
    </source>
</reference>